<dbReference type="CDD" id="cd09487">
    <property type="entry name" value="SAM_superfamily"/>
    <property type="match status" value="1"/>
</dbReference>
<evidence type="ECO:0000256" key="1">
    <source>
        <dbReference type="ARBA" id="ARBA00022737"/>
    </source>
</evidence>
<dbReference type="SMART" id="SM00454">
    <property type="entry name" value="SAM"/>
    <property type="match status" value="1"/>
</dbReference>
<evidence type="ECO:0000313" key="4">
    <source>
        <dbReference type="EMBL" id="KAG6783070.1"/>
    </source>
</evidence>
<accession>A0A8X8AL59</accession>
<keyword evidence="1" id="KW-0677">Repeat</keyword>
<gene>
    <name evidence="4" type="ORF">POTOM_012502</name>
</gene>
<reference evidence="4" key="1">
    <citation type="journal article" date="2020" name="bioRxiv">
        <title>Hybrid origin of Populus tomentosa Carr. identified through genome sequencing and phylogenomic analysis.</title>
        <authorList>
            <person name="An X."/>
            <person name="Gao K."/>
            <person name="Chen Z."/>
            <person name="Li J."/>
            <person name="Yang X."/>
            <person name="Yang X."/>
            <person name="Zhou J."/>
            <person name="Guo T."/>
            <person name="Zhao T."/>
            <person name="Huang S."/>
            <person name="Miao D."/>
            <person name="Khan W.U."/>
            <person name="Rao P."/>
            <person name="Ye M."/>
            <person name="Lei B."/>
            <person name="Liao W."/>
            <person name="Wang J."/>
            <person name="Ji L."/>
            <person name="Li Y."/>
            <person name="Guo B."/>
            <person name="Mustafa N.S."/>
            <person name="Li S."/>
            <person name="Yun Q."/>
            <person name="Keller S.R."/>
            <person name="Mao J."/>
            <person name="Zhang R."/>
            <person name="Strauss S.H."/>
        </authorList>
    </citation>
    <scope>NUCLEOTIDE SEQUENCE</scope>
    <source>
        <strain evidence="4">GM15</strain>
        <tissue evidence="4">Leaf</tissue>
    </source>
</reference>
<feature type="compositionally biased region" description="Low complexity" evidence="2">
    <location>
        <begin position="11"/>
        <end position="35"/>
    </location>
</feature>
<sequence>MAAELLPPEGPITTGTATTTAPTATEPTTTATTTALAQSENRGPPPPALKRQRRPSVRLGEIGDHHHQTAYESHMRRSTKLLHPQHNTWRIPKESSKSIKARSLTHLVNGNDNEIEEHEVIKNSQNGELNLVEFGHRRKAKRATTKRVRSNWISSNSRIEEGDNNLENSNGEEGFVREFDLDSDSPTKDQSPVHSADNVGLDFWHGNRRMVTGSGRVRVTESRENEGIEMENNDNDNNSERKWEGVRTWLIELGLSRYAPVFEIHEVDDQVLPLLTLEDLKDMGINAVGSRRKLYSAIQKLRKGFPFGVILTGANCMCRAIYNFDPPITNPLGTFDLKFLPDCFPFFLIVSFKLVRFSCLSPSSVSVTRFLIMSHIASVVWLNAIINGFPFMHPSFGLLALVLSLSLELQAKDS</sequence>
<organism evidence="4 5">
    <name type="scientific">Populus tomentosa</name>
    <name type="common">Chinese white poplar</name>
    <dbReference type="NCBI Taxonomy" id="118781"/>
    <lineage>
        <taxon>Eukaryota</taxon>
        <taxon>Viridiplantae</taxon>
        <taxon>Streptophyta</taxon>
        <taxon>Embryophyta</taxon>
        <taxon>Tracheophyta</taxon>
        <taxon>Spermatophyta</taxon>
        <taxon>Magnoliopsida</taxon>
        <taxon>eudicotyledons</taxon>
        <taxon>Gunneridae</taxon>
        <taxon>Pentapetalae</taxon>
        <taxon>rosids</taxon>
        <taxon>fabids</taxon>
        <taxon>Malpighiales</taxon>
        <taxon>Salicaceae</taxon>
        <taxon>Saliceae</taxon>
        <taxon>Populus</taxon>
    </lineage>
</organism>
<dbReference type="PANTHER" id="PTHR10627:SF72">
    <property type="entry name" value="STERILE ALPHA MOTIF_POINTED DOMAIN-CONTAINING PROTEIN-RELATED"/>
    <property type="match status" value="1"/>
</dbReference>
<evidence type="ECO:0000313" key="5">
    <source>
        <dbReference type="Proteomes" id="UP000886885"/>
    </source>
</evidence>
<dbReference type="OrthoDB" id="539213at2759"/>
<feature type="domain" description="SAM" evidence="3">
    <location>
        <begin position="241"/>
        <end position="304"/>
    </location>
</feature>
<dbReference type="EMBL" id="JAAWWB010000005">
    <property type="protein sequence ID" value="KAG6783070.1"/>
    <property type="molecule type" value="Genomic_DNA"/>
</dbReference>
<keyword evidence="5" id="KW-1185">Reference proteome</keyword>
<name>A0A8X8AL59_POPTO</name>
<dbReference type="PANTHER" id="PTHR10627">
    <property type="entry name" value="SCP160"/>
    <property type="match status" value="1"/>
</dbReference>
<comment type="caution">
    <text evidence="4">The sequence shown here is derived from an EMBL/GenBank/DDBJ whole genome shotgun (WGS) entry which is preliminary data.</text>
</comment>
<evidence type="ECO:0000256" key="2">
    <source>
        <dbReference type="SAM" id="MobiDB-lite"/>
    </source>
</evidence>
<proteinExistence type="predicted"/>
<dbReference type="Pfam" id="PF00536">
    <property type="entry name" value="SAM_1"/>
    <property type="match status" value="1"/>
</dbReference>
<dbReference type="PROSITE" id="PS50105">
    <property type="entry name" value="SAM_DOMAIN"/>
    <property type="match status" value="1"/>
</dbReference>
<evidence type="ECO:0000259" key="3">
    <source>
        <dbReference type="PROSITE" id="PS50105"/>
    </source>
</evidence>
<dbReference type="InterPro" id="IPR001660">
    <property type="entry name" value="SAM"/>
</dbReference>
<feature type="region of interest" description="Disordered" evidence="2">
    <location>
        <begin position="1"/>
        <end position="56"/>
    </location>
</feature>
<protein>
    <recommendedName>
        <fullName evidence="3">SAM domain-containing protein</fullName>
    </recommendedName>
</protein>
<feature type="region of interest" description="Disordered" evidence="2">
    <location>
        <begin position="179"/>
        <end position="199"/>
    </location>
</feature>
<dbReference type="Proteomes" id="UP000886885">
    <property type="component" value="Chromosome 3A"/>
</dbReference>
<dbReference type="AlphaFoldDB" id="A0A8X8AL59"/>